<feature type="region of interest" description="Disordered" evidence="1">
    <location>
        <begin position="453"/>
        <end position="472"/>
    </location>
</feature>
<dbReference type="AlphaFoldDB" id="A0A6A5AUF5"/>
<keyword evidence="2" id="KW-0732">Signal</keyword>
<evidence type="ECO:0000313" key="4">
    <source>
        <dbReference type="Proteomes" id="UP000444721"/>
    </source>
</evidence>
<dbReference type="RefSeq" id="XP_044556599.1">
    <property type="nucleotide sequence ID" value="XM_044700369.1"/>
</dbReference>
<dbReference type="VEuPathDB" id="AmoebaDB:NfTy_082510"/>
<protein>
    <submittedName>
        <fullName evidence="3">Uncharacterized protein</fullName>
    </submittedName>
</protein>
<sequence>MSNIVEVKGLVMSKRIVCMVYLLMLVCQLAFAQKMGFETESNSARFQGGVSNRQLTEVAFKGKKGEVRLRKGDLVDQAPGYKHGQVPLVHPTFEIIDKSTHPVEFVSDPIPFERGLNDICRLTKDLQQMLDLVRQRGTENNILDNYFRQRGLDLENTNNGALDQALQITFSFPINKGMLSLRALSRFLAARQAEPAPQNQPPWFKAVDYPLFSHIITFIDTDPELRNYPDNVKFFLFFVLQYFSLGSQANCNAGPYAKLVSGMVLLRTNMYEFVNHGGQSSVRNLLKNPLESVVEAYERFRAYFNPIRGHTPQLGECVSHPKCIGQCLGQSKTYYFAKTHELNSKFPFSANEFIQNLFRNNGRDLFSTNGEDFDNAFGRFGVNVGGQATVIYEIRFLNGFSYSDSQQSVSALQSRIPSYFNLGNEIMNQNDLQKIDVGVKICNNQQQLVALQAPQQPPAQQQHAPAPLQQQQQIHIMREDRRNVNEAIRDQRQQRRSSISNLAGAPNPASGKHKKVGATVLSNEEPNHISILREKRRRVRVQKRFDRELRRTKEAQKNPSQKPTKAQIRREALRLAREKKRLAREEERDVEAGVKPVTDQDLKQIIQKQKEKKKEHFQQTVIPAGGISHQVVKNGNDVQVNIKLRLYE</sequence>
<feature type="region of interest" description="Disordered" evidence="1">
    <location>
        <begin position="490"/>
        <end position="521"/>
    </location>
</feature>
<dbReference type="Proteomes" id="UP000444721">
    <property type="component" value="Unassembled WGS sequence"/>
</dbReference>
<organism evidence="3 4">
    <name type="scientific">Naegleria fowleri</name>
    <name type="common">Brain eating amoeba</name>
    <dbReference type="NCBI Taxonomy" id="5763"/>
    <lineage>
        <taxon>Eukaryota</taxon>
        <taxon>Discoba</taxon>
        <taxon>Heterolobosea</taxon>
        <taxon>Tetramitia</taxon>
        <taxon>Eutetramitia</taxon>
        <taxon>Vahlkampfiidae</taxon>
        <taxon>Naegleria</taxon>
    </lineage>
</organism>
<gene>
    <name evidence="3" type="ORF">FDP41_010106</name>
</gene>
<keyword evidence="4" id="KW-1185">Reference proteome</keyword>
<dbReference type="GeneID" id="68117321"/>
<feature type="chain" id="PRO_5025522747" evidence="2">
    <location>
        <begin position="33"/>
        <end position="648"/>
    </location>
</feature>
<dbReference type="VEuPathDB" id="AmoebaDB:FDP41_010106"/>
<evidence type="ECO:0000313" key="3">
    <source>
        <dbReference type="EMBL" id="KAF0971883.1"/>
    </source>
</evidence>
<comment type="caution">
    <text evidence="3">The sequence shown here is derived from an EMBL/GenBank/DDBJ whole genome shotgun (WGS) entry which is preliminary data.</text>
</comment>
<reference evidence="3 4" key="1">
    <citation type="journal article" date="2019" name="Sci. Rep.">
        <title>Nanopore sequencing improves the draft genome of the human pathogenic amoeba Naegleria fowleri.</title>
        <authorList>
            <person name="Liechti N."/>
            <person name="Schurch N."/>
            <person name="Bruggmann R."/>
            <person name="Wittwer M."/>
        </authorList>
    </citation>
    <scope>NUCLEOTIDE SEQUENCE [LARGE SCALE GENOMIC DNA]</scope>
    <source>
        <strain evidence="3 4">ATCC 30894</strain>
    </source>
</reference>
<proteinExistence type="predicted"/>
<name>A0A6A5AUF5_NAEFO</name>
<feature type="compositionally biased region" description="Basic and acidic residues" evidence="1">
    <location>
        <begin position="545"/>
        <end position="556"/>
    </location>
</feature>
<accession>A0A6A5AUF5</accession>
<feature type="signal peptide" evidence="2">
    <location>
        <begin position="1"/>
        <end position="32"/>
    </location>
</feature>
<feature type="region of interest" description="Disordered" evidence="1">
    <location>
        <begin position="545"/>
        <end position="568"/>
    </location>
</feature>
<dbReference type="EMBL" id="VFQX01000074">
    <property type="protein sequence ID" value="KAF0971883.1"/>
    <property type="molecule type" value="Genomic_DNA"/>
</dbReference>
<evidence type="ECO:0000256" key="2">
    <source>
        <dbReference type="SAM" id="SignalP"/>
    </source>
</evidence>
<dbReference type="VEuPathDB" id="AmoebaDB:NF0121860"/>
<evidence type="ECO:0000256" key="1">
    <source>
        <dbReference type="SAM" id="MobiDB-lite"/>
    </source>
</evidence>